<reference evidence="4" key="1">
    <citation type="submission" date="2021-03" db="EMBL/GenBank/DDBJ databases">
        <title>Ottowia sp. 27C isolated from the cloaca of a Giant Asian pond turtle (Heosemys grandis).</title>
        <authorList>
            <person name="Spergser J."/>
            <person name="Busse H.-J."/>
        </authorList>
    </citation>
    <scope>NUCLEOTIDE SEQUENCE</scope>
    <source>
        <strain evidence="4">27C</strain>
    </source>
</reference>
<sequence>MVTIQAQLRPDLAHLSPEALTQLANAGLVKRALREQAAGYVPELRLEDDDTLVAAFSDGITTRWPKGKPITQVQCSCVATAICRHRLIAALQFRELLALSGSGQEAENTQKTDASAAPPAGASNSPATAAPTDPPSPGLASDAALSTLLPAALLARAEQQRQAGLLVHIHRRGAGEPCDTARLPAATVRYWAGAAVEAARCDCVQQSACEHVALGVWAFREADARAPHAPMLPVQLGSADAAVRLPAAPYLAVLAALLRHGVLQGPAPCAPAFNLAVSDASGAGAEWLVQTLTDLQQWQAAYAARSARYSAEDGLDLATELVLRLHLGAQPGQAKAVLGIGQPHEVPLDRLRLMCLGARTERDGAERRTRLVLADLDTGSRMALLHDWKVPQPAPAAPLAGAPASGAAGAAERCVEIEGEVCVGRGV</sequence>
<proteinExistence type="predicted"/>
<name>A0A975CI50_9BURK</name>
<keyword evidence="5" id="KW-1185">Reference proteome</keyword>
<organism evidence="4 5">
    <name type="scientific">Ottowia testudinis</name>
    <dbReference type="NCBI Taxonomy" id="2816950"/>
    <lineage>
        <taxon>Bacteria</taxon>
        <taxon>Pseudomonadati</taxon>
        <taxon>Pseudomonadota</taxon>
        <taxon>Betaproteobacteria</taxon>
        <taxon>Burkholderiales</taxon>
        <taxon>Comamonadaceae</taxon>
        <taxon>Ottowia</taxon>
    </lineage>
</organism>
<dbReference type="Proteomes" id="UP000663903">
    <property type="component" value="Chromosome"/>
</dbReference>
<evidence type="ECO:0000313" key="5">
    <source>
        <dbReference type="Proteomes" id="UP000663903"/>
    </source>
</evidence>
<feature type="domain" description="SWIM-type" evidence="3">
    <location>
        <begin position="60"/>
        <end position="94"/>
    </location>
</feature>
<dbReference type="EMBL" id="CP071796">
    <property type="protein sequence ID" value="QTD46615.1"/>
    <property type="molecule type" value="Genomic_DNA"/>
</dbReference>
<keyword evidence="1" id="KW-0863">Zinc-finger</keyword>
<dbReference type="RefSeq" id="WP_208010514.1">
    <property type="nucleotide sequence ID" value="NZ_CP071796.1"/>
</dbReference>
<keyword evidence="1" id="KW-0479">Metal-binding</keyword>
<dbReference type="KEGG" id="otd:J1M35_06990"/>
<evidence type="ECO:0000256" key="1">
    <source>
        <dbReference type="PROSITE-ProRule" id="PRU00325"/>
    </source>
</evidence>
<protein>
    <recommendedName>
        <fullName evidence="3">SWIM-type domain-containing protein</fullName>
    </recommendedName>
</protein>
<gene>
    <name evidence="4" type="ORF">J1M35_06990</name>
</gene>
<dbReference type="AlphaFoldDB" id="A0A975CI50"/>
<dbReference type="InterPro" id="IPR007527">
    <property type="entry name" value="Znf_SWIM"/>
</dbReference>
<accession>A0A975CI50</accession>
<feature type="region of interest" description="Disordered" evidence="2">
    <location>
        <begin position="104"/>
        <end position="141"/>
    </location>
</feature>
<keyword evidence="1" id="KW-0862">Zinc</keyword>
<evidence type="ECO:0000259" key="3">
    <source>
        <dbReference type="PROSITE" id="PS50966"/>
    </source>
</evidence>
<dbReference type="GO" id="GO:0008270">
    <property type="term" value="F:zinc ion binding"/>
    <property type="evidence" value="ECO:0007669"/>
    <property type="project" value="UniProtKB-KW"/>
</dbReference>
<dbReference type="PROSITE" id="PS50966">
    <property type="entry name" value="ZF_SWIM"/>
    <property type="match status" value="1"/>
</dbReference>
<feature type="compositionally biased region" description="Low complexity" evidence="2">
    <location>
        <begin position="113"/>
        <end position="131"/>
    </location>
</feature>
<evidence type="ECO:0000256" key="2">
    <source>
        <dbReference type="SAM" id="MobiDB-lite"/>
    </source>
</evidence>
<evidence type="ECO:0000313" key="4">
    <source>
        <dbReference type="EMBL" id="QTD46615.1"/>
    </source>
</evidence>